<keyword evidence="1" id="KW-0472">Membrane</keyword>
<dbReference type="EMBL" id="MSLT01000006">
    <property type="protein sequence ID" value="OUD15339.1"/>
    <property type="molecule type" value="Genomic_DNA"/>
</dbReference>
<sequence>MKSLSSFFWLVFILLGLIVLLFLLTTKKMPDKPLKTDNPITSSENNTIITPPISSKPILDSFATPDTHDLSTFNQIDLASSLPNLSQLENRQHYYENLLTQSPAVLWQQWQTLQHTQNPNAIRARQLIAIALPLRLRDEFDAAVYHALAAHLTLPETTPYGYVSQIAQLLGQTATEPALIALVQQALILLPNSEPRIPILQAISYSTRLRWNNQFHTELSPPLEQAWQQLQTSQDIALVNTISEGLVSIGAENGLKQLFNSLEPVNFSSLETLQKNNQIVPLSAFQAFKNLNNPDAITLLTETLYHAPPNSLTQQATVHGLMALAINDNDHAVQQLRKWEQYAPESMREQLIHWLNEINP</sequence>
<protein>
    <submittedName>
        <fullName evidence="2">Uncharacterized protein</fullName>
    </submittedName>
</protein>
<proteinExistence type="predicted"/>
<accession>A0A251XAE0</accession>
<evidence type="ECO:0000313" key="2">
    <source>
        <dbReference type="EMBL" id="OUD15339.1"/>
    </source>
</evidence>
<dbReference type="RefSeq" id="WP_086486932.1">
    <property type="nucleotide sequence ID" value="NZ_MSLT01000006.1"/>
</dbReference>
<evidence type="ECO:0000256" key="1">
    <source>
        <dbReference type="SAM" id="Phobius"/>
    </source>
</evidence>
<feature type="transmembrane region" description="Helical" evidence="1">
    <location>
        <begin position="6"/>
        <end position="25"/>
    </location>
</feature>
<name>A0A251XAE0_9GAMM</name>
<evidence type="ECO:0000313" key="3">
    <source>
        <dbReference type="Proteomes" id="UP000194798"/>
    </source>
</evidence>
<organism evidence="2 3">
    <name type="scientific">Thioflexithrix psekupsensis</name>
    <dbReference type="NCBI Taxonomy" id="1570016"/>
    <lineage>
        <taxon>Bacteria</taxon>
        <taxon>Pseudomonadati</taxon>
        <taxon>Pseudomonadota</taxon>
        <taxon>Gammaproteobacteria</taxon>
        <taxon>Thiotrichales</taxon>
        <taxon>Thioflexithrix</taxon>
    </lineage>
</organism>
<comment type="caution">
    <text evidence="2">The sequence shown here is derived from an EMBL/GenBank/DDBJ whole genome shotgun (WGS) entry which is preliminary data.</text>
</comment>
<keyword evidence="3" id="KW-1185">Reference proteome</keyword>
<dbReference type="OrthoDB" id="5568599at2"/>
<keyword evidence="1" id="KW-1133">Transmembrane helix</keyword>
<gene>
    <name evidence="2" type="ORF">TPSD3_02075</name>
</gene>
<dbReference type="Proteomes" id="UP000194798">
    <property type="component" value="Unassembled WGS sequence"/>
</dbReference>
<keyword evidence="1" id="KW-0812">Transmembrane</keyword>
<dbReference type="AlphaFoldDB" id="A0A251XAE0"/>
<reference evidence="2 3" key="1">
    <citation type="submission" date="2016-12" db="EMBL/GenBank/DDBJ databases">
        <title>Thioflexothrix psekupsii D3 genome sequencing and assembly.</title>
        <authorList>
            <person name="Fomenkov A."/>
            <person name="Vincze T."/>
            <person name="Grabovich M."/>
            <person name="Anton B.P."/>
            <person name="Dubinina G."/>
            <person name="Orlova M."/>
            <person name="Belousova E."/>
            <person name="Roberts R.J."/>
        </authorList>
    </citation>
    <scope>NUCLEOTIDE SEQUENCE [LARGE SCALE GENOMIC DNA]</scope>
    <source>
        <strain evidence="2">D3</strain>
    </source>
</reference>